<keyword evidence="11 12" id="KW-0472">Membrane</keyword>
<keyword evidence="9 12" id="KW-0201">Cytochrome c-type biogenesis</keyword>
<evidence type="ECO:0000256" key="5">
    <source>
        <dbReference type="ARBA" id="ARBA00022448"/>
    </source>
</evidence>
<evidence type="ECO:0000256" key="4">
    <source>
        <dbReference type="ARBA" id="ARBA00016461"/>
    </source>
</evidence>
<comment type="subcellular location">
    <subcellularLocation>
        <location evidence="2 12">Cell inner membrane</location>
        <topology evidence="2 12">Single-pass membrane protein</topology>
    </subcellularLocation>
</comment>
<evidence type="ECO:0000256" key="13">
    <source>
        <dbReference type="SAM" id="MobiDB-lite"/>
    </source>
</evidence>
<evidence type="ECO:0000256" key="6">
    <source>
        <dbReference type="ARBA" id="ARBA00022475"/>
    </source>
</evidence>
<evidence type="ECO:0000256" key="3">
    <source>
        <dbReference type="ARBA" id="ARBA00008741"/>
    </source>
</evidence>
<keyword evidence="15" id="KW-1185">Reference proteome</keyword>
<evidence type="ECO:0000313" key="14">
    <source>
        <dbReference type="EMBL" id="MCL7713696.1"/>
    </source>
</evidence>
<accession>A0ABT0SEF6</accession>
<dbReference type="NCBIfam" id="TIGR03141">
    <property type="entry name" value="cytochro_ccmD"/>
    <property type="match status" value="1"/>
</dbReference>
<feature type="transmembrane region" description="Helical" evidence="12">
    <location>
        <begin position="6"/>
        <end position="24"/>
    </location>
</feature>
<dbReference type="EMBL" id="JAIKTS010000001">
    <property type="protein sequence ID" value="MCL7713696.1"/>
    <property type="molecule type" value="Genomic_DNA"/>
</dbReference>
<evidence type="ECO:0000256" key="10">
    <source>
        <dbReference type="ARBA" id="ARBA00022989"/>
    </source>
</evidence>
<gene>
    <name evidence="14" type="primary">ccmD</name>
    <name evidence="14" type="ORF">K5L01_03350</name>
</gene>
<evidence type="ECO:0000256" key="7">
    <source>
        <dbReference type="ARBA" id="ARBA00022519"/>
    </source>
</evidence>
<evidence type="ECO:0000256" key="9">
    <source>
        <dbReference type="ARBA" id="ARBA00022748"/>
    </source>
</evidence>
<feature type="region of interest" description="Disordered" evidence="13">
    <location>
        <begin position="38"/>
        <end position="57"/>
    </location>
</feature>
<dbReference type="Proteomes" id="UP001431235">
    <property type="component" value="Unassembled WGS sequence"/>
</dbReference>
<evidence type="ECO:0000256" key="8">
    <source>
        <dbReference type="ARBA" id="ARBA00022692"/>
    </source>
</evidence>
<dbReference type="RefSeq" id="WP_250061944.1">
    <property type="nucleotide sequence ID" value="NZ_JAIKTS010000001.1"/>
</dbReference>
<organism evidence="14 15">
    <name type="scientific">Stenotrophomonas mori</name>
    <dbReference type="NCBI Taxonomy" id="2871096"/>
    <lineage>
        <taxon>Bacteria</taxon>
        <taxon>Pseudomonadati</taxon>
        <taxon>Pseudomonadota</taxon>
        <taxon>Gammaproteobacteria</taxon>
        <taxon>Lysobacterales</taxon>
        <taxon>Lysobacteraceae</taxon>
        <taxon>Stenotrophomonas</taxon>
    </lineage>
</organism>
<proteinExistence type="inferred from homology"/>
<evidence type="ECO:0000256" key="2">
    <source>
        <dbReference type="ARBA" id="ARBA00004377"/>
    </source>
</evidence>
<keyword evidence="5 12" id="KW-0813">Transport</keyword>
<comment type="function">
    <text evidence="1 12">Required for the export of heme to the periplasm for the biogenesis of c-type cytochromes.</text>
</comment>
<sequence>MSYAGYVALAYAVFVLVLAWDFLAPRVQLRRHQREARNRLARAQRTQAPADGEELSR</sequence>
<comment type="similarity">
    <text evidence="3 12">Belongs to the CcmD/CycX/HelD family.</text>
</comment>
<name>A0ABT0SEF6_9GAMM</name>
<dbReference type="Pfam" id="PF04995">
    <property type="entry name" value="CcmD"/>
    <property type="match status" value="1"/>
</dbReference>
<evidence type="ECO:0000256" key="11">
    <source>
        <dbReference type="ARBA" id="ARBA00023136"/>
    </source>
</evidence>
<dbReference type="InterPro" id="IPR007078">
    <property type="entry name" value="Haem_export_protD_CcmD"/>
</dbReference>
<evidence type="ECO:0000256" key="12">
    <source>
        <dbReference type="RuleBase" id="RU363101"/>
    </source>
</evidence>
<evidence type="ECO:0000256" key="1">
    <source>
        <dbReference type="ARBA" id="ARBA00002442"/>
    </source>
</evidence>
<comment type="caution">
    <text evidence="14">The sequence shown here is derived from an EMBL/GenBank/DDBJ whole genome shotgun (WGS) entry which is preliminary data.</text>
</comment>
<evidence type="ECO:0000313" key="15">
    <source>
        <dbReference type="Proteomes" id="UP001431235"/>
    </source>
</evidence>
<keyword evidence="10 12" id="KW-1133">Transmembrane helix</keyword>
<keyword evidence="8 12" id="KW-0812">Transmembrane</keyword>
<protein>
    <recommendedName>
        <fullName evidence="4 12">Heme exporter protein D</fullName>
    </recommendedName>
</protein>
<reference evidence="14 15" key="1">
    <citation type="submission" date="2021-08" db="EMBL/GenBank/DDBJ databases">
        <title>Novel members of of the genus Stenotrophomonas from differernt environment.</title>
        <authorList>
            <person name="Deng Y."/>
        </authorList>
    </citation>
    <scope>NUCLEOTIDE SEQUENCE [LARGE SCALE GENOMIC DNA]</scope>
    <source>
        <strain evidence="14 15">CPCC 101365</strain>
    </source>
</reference>
<keyword evidence="7 12" id="KW-0997">Cell inner membrane</keyword>
<keyword evidence="6 12" id="KW-1003">Cell membrane</keyword>